<evidence type="ECO:0000256" key="6">
    <source>
        <dbReference type="PROSITE-ProRule" id="PRU10007"/>
    </source>
</evidence>
<reference evidence="10 11" key="1">
    <citation type="submission" date="2018-05" db="EMBL/GenBank/DDBJ databases">
        <title>Kurthia sibirica genome sequence.</title>
        <authorList>
            <person name="Maclea K.S."/>
            <person name="Goen A.E."/>
        </authorList>
    </citation>
    <scope>NUCLEOTIDE SEQUENCE [LARGE SCALE GENOMIC DNA]</scope>
    <source>
        <strain evidence="10 11">ATCC 49154</strain>
    </source>
</reference>
<dbReference type="GO" id="GO:0005737">
    <property type="term" value="C:cytoplasm"/>
    <property type="evidence" value="ECO:0007669"/>
    <property type="project" value="TreeGrafter"/>
</dbReference>
<dbReference type="InterPro" id="IPR016162">
    <property type="entry name" value="Ald_DH_N"/>
</dbReference>
<dbReference type="InterPro" id="IPR029510">
    <property type="entry name" value="Ald_DH_CS_GLU"/>
</dbReference>
<sequence length="463" mass="52032">MTNDIAQQIDQLIRNQQNYFDSSVTKPLAFRKEQLRKLKTAISKYEKDIQQALYDDLRKSDFESYATEIGIVYASISHALKYLEEWMHPVSVPTPVQFQPGKSMIVHDPYGVTLIIGPFNYPFQLVMEPLIGAIIGGNTAVVKPSESSVHTSAIVKKIIEETFHRDYLAVIEGEKEETNALIHAPFDYIFFTGSVAVGKIVAKAAANRLTPHTLELGGKSPVIVDQTANLEIAAKRILWGKFVNAGQTCIAPDYIVVHESVRVAFIRQIKKILVKFYGKDAQKSPDFGRIINKRQFDRLASLLQQQQQQILFGGMTDQDDLYIEPTVLQDVLWEHPIMQDEIFGPILPILTYSDLGQVITQIKKKPKPLAAYFFSETEKAIQYFLDELPFGGGCINETITHVGSLHLPFGGVGESGVGNYHGKASFDTFTHQKSILKRSSKLATNLLYPPYKQKKTLVKTILR</sequence>
<dbReference type="InterPro" id="IPR016160">
    <property type="entry name" value="Ald_DH_CS_CYS"/>
</dbReference>
<keyword evidence="2 4" id="KW-0560">Oxidoreductase</keyword>
<accession>A0A2U3AMV6</accession>
<feature type="active site" evidence="5 6">
    <location>
        <position position="215"/>
    </location>
</feature>
<dbReference type="FunFam" id="3.40.605.10:FF:000004">
    <property type="entry name" value="Aldehyde dehydrogenase"/>
    <property type="match status" value="1"/>
</dbReference>
<dbReference type="Pfam" id="PF00171">
    <property type="entry name" value="Aldedh"/>
    <property type="match status" value="1"/>
</dbReference>
<evidence type="ECO:0000256" key="7">
    <source>
        <dbReference type="RuleBase" id="RU003345"/>
    </source>
</evidence>
<comment type="similarity">
    <text evidence="1 4 7">Belongs to the aldehyde dehydrogenase family.</text>
</comment>
<evidence type="ECO:0000256" key="3">
    <source>
        <dbReference type="ARBA" id="ARBA00023027"/>
    </source>
</evidence>
<dbReference type="RefSeq" id="WP_109305636.1">
    <property type="nucleotide sequence ID" value="NZ_BJUF01000025.1"/>
</dbReference>
<protein>
    <recommendedName>
        <fullName evidence="4">Aldehyde dehydrogenase</fullName>
    </recommendedName>
</protein>
<dbReference type="AlphaFoldDB" id="A0A2U3AMV6"/>
<evidence type="ECO:0000256" key="2">
    <source>
        <dbReference type="ARBA" id="ARBA00023002"/>
    </source>
</evidence>
<evidence type="ECO:0000256" key="8">
    <source>
        <dbReference type="SAM" id="Coils"/>
    </source>
</evidence>
<feature type="active site" evidence="5">
    <location>
        <position position="249"/>
    </location>
</feature>
<dbReference type="InterPro" id="IPR015590">
    <property type="entry name" value="Aldehyde_DH_dom"/>
</dbReference>
<dbReference type="Gene3D" id="3.40.309.10">
    <property type="entry name" value="Aldehyde Dehydrogenase, Chain A, domain 2"/>
    <property type="match status" value="1"/>
</dbReference>
<feature type="domain" description="Aldehyde dehydrogenase" evidence="9">
    <location>
        <begin position="6"/>
        <end position="435"/>
    </location>
</feature>
<evidence type="ECO:0000256" key="5">
    <source>
        <dbReference type="PIRSR" id="PIRSR036492-1"/>
    </source>
</evidence>
<dbReference type="FunFam" id="3.40.309.10:FF:000003">
    <property type="entry name" value="Aldehyde dehydrogenase"/>
    <property type="match status" value="1"/>
</dbReference>
<gene>
    <name evidence="10" type="ORF">DEX24_06670</name>
</gene>
<dbReference type="PIRSF" id="PIRSF036492">
    <property type="entry name" value="ALDH"/>
    <property type="match status" value="1"/>
</dbReference>
<dbReference type="InterPro" id="IPR016161">
    <property type="entry name" value="Ald_DH/histidinol_DH"/>
</dbReference>
<proteinExistence type="inferred from homology"/>
<dbReference type="PROSITE" id="PS00070">
    <property type="entry name" value="ALDEHYDE_DEHYDR_CYS"/>
    <property type="match status" value="1"/>
</dbReference>
<keyword evidence="8" id="KW-0175">Coiled coil</keyword>
<evidence type="ECO:0000256" key="4">
    <source>
        <dbReference type="PIRNR" id="PIRNR036492"/>
    </source>
</evidence>
<evidence type="ECO:0000313" key="10">
    <source>
        <dbReference type="EMBL" id="PWI25880.1"/>
    </source>
</evidence>
<dbReference type="Proteomes" id="UP000245938">
    <property type="component" value="Unassembled WGS sequence"/>
</dbReference>
<dbReference type="Gene3D" id="3.40.605.10">
    <property type="entry name" value="Aldehyde Dehydrogenase, Chain A, domain 1"/>
    <property type="match status" value="1"/>
</dbReference>
<dbReference type="CDD" id="cd07136">
    <property type="entry name" value="ALDH_YwdH-P39616"/>
    <property type="match status" value="1"/>
</dbReference>
<comment type="caution">
    <text evidence="10">The sequence shown here is derived from an EMBL/GenBank/DDBJ whole genome shotgun (WGS) entry which is preliminary data.</text>
</comment>
<evidence type="ECO:0000313" key="11">
    <source>
        <dbReference type="Proteomes" id="UP000245938"/>
    </source>
</evidence>
<keyword evidence="11" id="KW-1185">Reference proteome</keyword>
<dbReference type="SUPFAM" id="SSF53720">
    <property type="entry name" value="ALDH-like"/>
    <property type="match status" value="1"/>
</dbReference>
<dbReference type="PANTHER" id="PTHR43570:SF16">
    <property type="entry name" value="ALDEHYDE DEHYDROGENASE TYPE III, ISOFORM Q"/>
    <property type="match status" value="1"/>
</dbReference>
<dbReference type="InterPro" id="IPR016163">
    <property type="entry name" value="Ald_DH_C"/>
</dbReference>
<dbReference type="InterPro" id="IPR012394">
    <property type="entry name" value="Aldehyde_DH_NAD(P)"/>
</dbReference>
<dbReference type="EMBL" id="QFVR01000006">
    <property type="protein sequence ID" value="PWI25880.1"/>
    <property type="molecule type" value="Genomic_DNA"/>
</dbReference>
<dbReference type="PANTHER" id="PTHR43570">
    <property type="entry name" value="ALDEHYDE DEHYDROGENASE"/>
    <property type="match status" value="1"/>
</dbReference>
<evidence type="ECO:0000259" key="9">
    <source>
        <dbReference type="Pfam" id="PF00171"/>
    </source>
</evidence>
<keyword evidence="3" id="KW-0520">NAD</keyword>
<dbReference type="PROSITE" id="PS00687">
    <property type="entry name" value="ALDEHYDE_DEHYDR_GLU"/>
    <property type="match status" value="1"/>
</dbReference>
<organism evidence="10 11">
    <name type="scientific">Kurthia sibirica</name>
    <dbReference type="NCBI Taxonomy" id="202750"/>
    <lineage>
        <taxon>Bacteria</taxon>
        <taxon>Bacillati</taxon>
        <taxon>Bacillota</taxon>
        <taxon>Bacilli</taxon>
        <taxon>Bacillales</taxon>
        <taxon>Caryophanaceae</taxon>
        <taxon>Kurthia</taxon>
    </lineage>
</organism>
<feature type="coiled-coil region" evidence="8">
    <location>
        <begin position="28"/>
        <end position="55"/>
    </location>
</feature>
<dbReference type="GO" id="GO:0006081">
    <property type="term" value="P:aldehyde metabolic process"/>
    <property type="evidence" value="ECO:0007669"/>
    <property type="project" value="InterPro"/>
</dbReference>
<evidence type="ECO:0000256" key="1">
    <source>
        <dbReference type="ARBA" id="ARBA00009986"/>
    </source>
</evidence>
<dbReference type="OrthoDB" id="9762913at2"/>
<name>A0A2U3AMV6_9BACL</name>
<dbReference type="GO" id="GO:0004029">
    <property type="term" value="F:aldehyde dehydrogenase (NAD+) activity"/>
    <property type="evidence" value="ECO:0007669"/>
    <property type="project" value="TreeGrafter"/>
</dbReference>